<feature type="transmembrane region" description="Helical" evidence="2">
    <location>
        <begin position="66"/>
        <end position="86"/>
    </location>
</feature>
<sequence>MTTPEPVTRPRRRHLIDPANPPPPPSSASLGRVQQWVLSVLATTTILHLTFGLLLAAWVIDQDDLVPVVGLEVIAGVFAVIAVAVARAIHRRPVLSPWLLLGVLPTLLGLVVTLR</sequence>
<evidence type="ECO:0000313" key="3">
    <source>
        <dbReference type="EMBL" id="MBM7508697.1"/>
    </source>
</evidence>
<proteinExistence type="predicted"/>
<protein>
    <submittedName>
        <fullName evidence="3">Uncharacterized protein</fullName>
    </submittedName>
</protein>
<comment type="caution">
    <text evidence="3">The sequence shown here is derived from an EMBL/GenBank/DDBJ whole genome shotgun (WGS) entry which is preliminary data.</text>
</comment>
<dbReference type="RefSeq" id="WP_193668179.1">
    <property type="nucleotide sequence ID" value="NZ_JACDTV010000004.1"/>
</dbReference>
<keyword evidence="2" id="KW-1133">Transmembrane helix</keyword>
<feature type="transmembrane region" description="Helical" evidence="2">
    <location>
        <begin position="98"/>
        <end position="114"/>
    </location>
</feature>
<evidence type="ECO:0000256" key="1">
    <source>
        <dbReference type="SAM" id="MobiDB-lite"/>
    </source>
</evidence>
<keyword evidence="4" id="KW-1185">Reference proteome</keyword>
<evidence type="ECO:0000313" key="4">
    <source>
        <dbReference type="Proteomes" id="UP000732378"/>
    </source>
</evidence>
<feature type="transmembrane region" description="Helical" evidence="2">
    <location>
        <begin position="36"/>
        <end position="60"/>
    </location>
</feature>
<keyword evidence="2" id="KW-0812">Transmembrane</keyword>
<dbReference type="Proteomes" id="UP000732378">
    <property type="component" value="Unassembled WGS sequence"/>
</dbReference>
<accession>A0ABS2MC52</accession>
<keyword evidence="2" id="KW-0472">Membrane</keyword>
<dbReference type="EMBL" id="JAFBBZ010000001">
    <property type="protein sequence ID" value="MBM7508697.1"/>
    <property type="molecule type" value="Genomic_DNA"/>
</dbReference>
<reference evidence="3 4" key="1">
    <citation type="submission" date="2021-01" db="EMBL/GenBank/DDBJ databases">
        <title>Sequencing the genomes of 1000 actinobacteria strains.</title>
        <authorList>
            <person name="Klenk H.-P."/>
        </authorList>
    </citation>
    <scope>NUCLEOTIDE SEQUENCE [LARGE SCALE GENOMIC DNA]</scope>
    <source>
        <strain evidence="3 4">DSM 18239</strain>
    </source>
</reference>
<organism evidence="3 4">
    <name type="scientific">Nocardioides salarius</name>
    <dbReference type="NCBI Taxonomy" id="374513"/>
    <lineage>
        <taxon>Bacteria</taxon>
        <taxon>Bacillati</taxon>
        <taxon>Actinomycetota</taxon>
        <taxon>Actinomycetes</taxon>
        <taxon>Propionibacteriales</taxon>
        <taxon>Nocardioidaceae</taxon>
        <taxon>Nocardioides</taxon>
    </lineage>
</organism>
<name>A0ABS2MC52_9ACTN</name>
<evidence type="ECO:0000256" key="2">
    <source>
        <dbReference type="SAM" id="Phobius"/>
    </source>
</evidence>
<feature type="region of interest" description="Disordered" evidence="1">
    <location>
        <begin position="1"/>
        <end position="29"/>
    </location>
</feature>
<gene>
    <name evidence="3" type="ORF">JOE61_002511</name>
</gene>